<feature type="non-terminal residue" evidence="2">
    <location>
        <position position="165"/>
    </location>
</feature>
<feature type="compositionally biased region" description="Basic residues" evidence="1">
    <location>
        <begin position="21"/>
        <end position="30"/>
    </location>
</feature>
<keyword evidence="3" id="KW-1185">Reference proteome</keyword>
<feature type="region of interest" description="Disordered" evidence="1">
    <location>
        <begin position="21"/>
        <end position="41"/>
    </location>
</feature>
<proteinExistence type="predicted"/>
<name>A0A9N9H9M8_9GLOM</name>
<dbReference type="AlphaFoldDB" id="A0A9N9H9M8"/>
<comment type="caution">
    <text evidence="2">The sequence shown here is derived from an EMBL/GenBank/DDBJ whole genome shotgun (WGS) entry which is preliminary data.</text>
</comment>
<evidence type="ECO:0000313" key="3">
    <source>
        <dbReference type="Proteomes" id="UP000789572"/>
    </source>
</evidence>
<feature type="region of interest" description="Disordered" evidence="1">
    <location>
        <begin position="123"/>
        <end position="165"/>
    </location>
</feature>
<dbReference type="EMBL" id="CAJVPJ010004978">
    <property type="protein sequence ID" value="CAG8657467.1"/>
    <property type="molecule type" value="Genomic_DNA"/>
</dbReference>
<sequence>AVVQEIIKTVQAKKQTVKSFKRAGFRKRPRDKNEHRISPCLSTPKKKKAKVCAKAYTEKSNPSSPCPGSPSQCQVDREELLFIRNRFNRLLSCNDYPDYRLFFLAKVYAILLEHEFNQAITSEETPPTKKLSRQAWASRNKKQRREEEQIEMSQKATRCLCTQDK</sequence>
<feature type="non-terminal residue" evidence="2">
    <location>
        <position position="1"/>
    </location>
</feature>
<accession>A0A9N9H9M8</accession>
<protein>
    <submittedName>
        <fullName evidence="2">11127_t:CDS:1</fullName>
    </submittedName>
</protein>
<reference evidence="2" key="1">
    <citation type="submission" date="2021-06" db="EMBL/GenBank/DDBJ databases">
        <authorList>
            <person name="Kallberg Y."/>
            <person name="Tangrot J."/>
            <person name="Rosling A."/>
        </authorList>
    </citation>
    <scope>NUCLEOTIDE SEQUENCE</scope>
    <source>
        <strain evidence="2">IA702</strain>
    </source>
</reference>
<evidence type="ECO:0000313" key="2">
    <source>
        <dbReference type="EMBL" id="CAG8657467.1"/>
    </source>
</evidence>
<dbReference type="Proteomes" id="UP000789572">
    <property type="component" value="Unassembled WGS sequence"/>
</dbReference>
<evidence type="ECO:0000256" key="1">
    <source>
        <dbReference type="SAM" id="MobiDB-lite"/>
    </source>
</evidence>
<organism evidence="2 3">
    <name type="scientific">Paraglomus occultum</name>
    <dbReference type="NCBI Taxonomy" id="144539"/>
    <lineage>
        <taxon>Eukaryota</taxon>
        <taxon>Fungi</taxon>
        <taxon>Fungi incertae sedis</taxon>
        <taxon>Mucoromycota</taxon>
        <taxon>Glomeromycotina</taxon>
        <taxon>Glomeromycetes</taxon>
        <taxon>Paraglomerales</taxon>
        <taxon>Paraglomeraceae</taxon>
        <taxon>Paraglomus</taxon>
    </lineage>
</organism>
<gene>
    <name evidence="2" type="ORF">POCULU_LOCUS10279</name>
</gene>